<comment type="similarity">
    <text evidence="3 11">Belongs to the peptidase M50B family.</text>
</comment>
<evidence type="ECO:0000256" key="10">
    <source>
        <dbReference type="ARBA" id="ARBA00023136"/>
    </source>
</evidence>
<evidence type="ECO:0000256" key="5">
    <source>
        <dbReference type="ARBA" id="ARBA00022692"/>
    </source>
</evidence>
<dbReference type="Gene3D" id="2.30.42.10">
    <property type="match status" value="2"/>
</dbReference>
<dbReference type="EMBL" id="CP139960">
    <property type="protein sequence ID" value="WQD38445.1"/>
    <property type="molecule type" value="Genomic_DNA"/>
</dbReference>
<evidence type="ECO:0000256" key="2">
    <source>
        <dbReference type="ARBA" id="ARBA00004141"/>
    </source>
</evidence>
<dbReference type="GO" id="GO:0008237">
    <property type="term" value="F:metallopeptidase activity"/>
    <property type="evidence" value="ECO:0007669"/>
    <property type="project" value="UniProtKB-KW"/>
</dbReference>
<evidence type="ECO:0000256" key="9">
    <source>
        <dbReference type="ARBA" id="ARBA00023049"/>
    </source>
</evidence>
<dbReference type="NCBIfam" id="TIGR00054">
    <property type="entry name" value="RIP metalloprotease RseP"/>
    <property type="match status" value="1"/>
</dbReference>
<feature type="domain" description="Peptidase M50" evidence="12">
    <location>
        <begin position="19"/>
        <end position="446"/>
    </location>
</feature>
<dbReference type="CDD" id="cd06163">
    <property type="entry name" value="S2P-M50_PDZ_RseP-like"/>
    <property type="match status" value="1"/>
</dbReference>
<dbReference type="Pfam" id="PF02163">
    <property type="entry name" value="Peptidase_M50"/>
    <property type="match status" value="1"/>
</dbReference>
<keyword evidence="8 11" id="KW-1133">Transmembrane helix</keyword>
<dbReference type="InterPro" id="IPR004387">
    <property type="entry name" value="Pept_M50_Zn"/>
</dbReference>
<dbReference type="SUPFAM" id="SSF50156">
    <property type="entry name" value="PDZ domain-like"/>
    <property type="match status" value="2"/>
</dbReference>
<dbReference type="PANTHER" id="PTHR42837">
    <property type="entry name" value="REGULATOR OF SIGMA-E PROTEASE RSEP"/>
    <property type="match status" value="1"/>
</dbReference>
<gene>
    <name evidence="13" type="primary">rseP</name>
    <name evidence="13" type="ORF">U0035_22485</name>
</gene>
<keyword evidence="6 11" id="KW-0378">Hydrolase</keyword>
<dbReference type="EC" id="3.4.24.-" evidence="11"/>
<proteinExistence type="inferred from homology"/>
<protein>
    <recommendedName>
        <fullName evidence="11">Zinc metalloprotease</fullName>
        <ecNumber evidence="11">3.4.24.-</ecNumber>
    </recommendedName>
</protein>
<organism evidence="13 14">
    <name type="scientific">Niabella yanshanensis</name>
    <dbReference type="NCBI Taxonomy" id="577386"/>
    <lineage>
        <taxon>Bacteria</taxon>
        <taxon>Pseudomonadati</taxon>
        <taxon>Bacteroidota</taxon>
        <taxon>Chitinophagia</taxon>
        <taxon>Chitinophagales</taxon>
        <taxon>Chitinophagaceae</taxon>
        <taxon>Niabella</taxon>
    </lineage>
</organism>
<feature type="transmembrane region" description="Helical" evidence="11">
    <location>
        <begin position="387"/>
        <end position="411"/>
    </location>
</feature>
<comment type="subcellular location">
    <subcellularLocation>
        <location evidence="2">Membrane</location>
        <topology evidence="2">Multi-pass membrane protein</topology>
    </subcellularLocation>
</comment>
<evidence type="ECO:0000259" key="12">
    <source>
        <dbReference type="Pfam" id="PF02163"/>
    </source>
</evidence>
<keyword evidence="5 11" id="KW-0812">Transmembrane</keyword>
<evidence type="ECO:0000256" key="7">
    <source>
        <dbReference type="ARBA" id="ARBA00022833"/>
    </source>
</evidence>
<evidence type="ECO:0000256" key="11">
    <source>
        <dbReference type="RuleBase" id="RU362031"/>
    </source>
</evidence>
<keyword evidence="14" id="KW-1185">Reference proteome</keyword>
<name>A0ABZ0W8I9_9BACT</name>
<evidence type="ECO:0000256" key="4">
    <source>
        <dbReference type="ARBA" id="ARBA00022670"/>
    </source>
</evidence>
<evidence type="ECO:0000256" key="8">
    <source>
        <dbReference type="ARBA" id="ARBA00022989"/>
    </source>
</evidence>
<reference evidence="13 14" key="1">
    <citation type="submission" date="2023-12" db="EMBL/GenBank/DDBJ databases">
        <title>Genome sequencing and assembly of bacterial species from a model synthetic community.</title>
        <authorList>
            <person name="Hogle S.L."/>
        </authorList>
    </citation>
    <scope>NUCLEOTIDE SEQUENCE [LARGE SCALE GENOMIC DNA]</scope>
    <source>
        <strain evidence="13 14">HAMBI_3031</strain>
    </source>
</reference>
<feature type="transmembrane region" description="Helical" evidence="11">
    <location>
        <begin position="432"/>
        <end position="451"/>
    </location>
</feature>
<evidence type="ECO:0000256" key="3">
    <source>
        <dbReference type="ARBA" id="ARBA00007931"/>
    </source>
</evidence>
<comment type="cofactor">
    <cofactor evidence="1 11">
        <name>Zn(2+)</name>
        <dbReference type="ChEBI" id="CHEBI:29105"/>
    </cofactor>
</comment>
<evidence type="ECO:0000313" key="13">
    <source>
        <dbReference type="EMBL" id="WQD38445.1"/>
    </source>
</evidence>
<keyword evidence="4" id="KW-0645">Protease</keyword>
<evidence type="ECO:0000256" key="6">
    <source>
        <dbReference type="ARBA" id="ARBA00022801"/>
    </source>
</evidence>
<dbReference type="RefSeq" id="WP_114791457.1">
    <property type="nucleotide sequence ID" value="NZ_CP139960.1"/>
</dbReference>
<dbReference type="Proteomes" id="UP001325680">
    <property type="component" value="Chromosome"/>
</dbReference>
<feature type="transmembrane region" description="Helical" evidence="11">
    <location>
        <begin position="6"/>
        <end position="29"/>
    </location>
</feature>
<evidence type="ECO:0000313" key="14">
    <source>
        <dbReference type="Proteomes" id="UP001325680"/>
    </source>
</evidence>
<dbReference type="InterPro" id="IPR036034">
    <property type="entry name" value="PDZ_sf"/>
</dbReference>
<keyword evidence="7 11" id="KW-0862">Zinc</keyword>
<dbReference type="InterPro" id="IPR008915">
    <property type="entry name" value="Peptidase_M50"/>
</dbReference>
<keyword evidence="9 11" id="KW-0482">Metalloprotease</keyword>
<feature type="transmembrane region" description="Helical" evidence="11">
    <location>
        <begin position="112"/>
        <end position="137"/>
    </location>
</feature>
<evidence type="ECO:0000256" key="1">
    <source>
        <dbReference type="ARBA" id="ARBA00001947"/>
    </source>
</evidence>
<sequence length="461" mass="51894">MFYTLAINWSGVAVQVAQLILALSILVLLHEFGHYITARWFGCRVEKFYLFFDPWFSLFKKKVGDTEYGVGWLPLGGYVKISGMIDESMDKEQMKQPPKSYEFRSKPAWQRLIIMLAGIIMNVLVAFIIYAMILFVWGEQKTPMSSLRDGVAVTDSLMSDIGLRSGDKILAVNGQPVPYFEDLAAKILIGSETIDVERNGQKMTVNVPVNLIGKLVESRRKKAYMFTERVPAYVGEYDKKFKMDTLGGYKAGLQKMDLITAIDSTPVKFYDEMSAILKNKKNQTVALSVTRKGQPVALTAKVDADGRIGIPFLTDKEYEALGAYKIEKREYGFLAAFPAGVNKSIEKLKAYIDQFALILNPKTEAYKGVGGFKAMGSVFPTFWSWEAFWNITAFLSIVLAFMNLLPIPALDGGHVMFTLYEMVSGRKPNEKFLEYAQMVGMILLLGLMLYANGNDWFGWGR</sequence>
<keyword evidence="11" id="KW-0479">Metal-binding</keyword>
<accession>A0ABZ0W8I9</accession>
<dbReference type="PANTHER" id="PTHR42837:SF2">
    <property type="entry name" value="MEMBRANE METALLOPROTEASE ARASP2, CHLOROPLASTIC-RELATED"/>
    <property type="match status" value="1"/>
</dbReference>
<keyword evidence="10 11" id="KW-0472">Membrane</keyword>